<proteinExistence type="predicted"/>
<dbReference type="AlphaFoldDB" id="A0A4R0MWL0"/>
<feature type="transmembrane region" description="Helical" evidence="1">
    <location>
        <begin position="61"/>
        <end position="78"/>
    </location>
</feature>
<name>A0A4R0MWL0_9SPHI</name>
<keyword evidence="1" id="KW-0472">Membrane</keyword>
<accession>A0A4R0MWL0</accession>
<dbReference type="EMBL" id="SJSK01000003">
    <property type="protein sequence ID" value="TCC90324.1"/>
    <property type="molecule type" value="Genomic_DNA"/>
</dbReference>
<gene>
    <name evidence="2" type="ORF">EZ428_13690</name>
</gene>
<comment type="caution">
    <text evidence="2">The sequence shown here is derived from an EMBL/GenBank/DDBJ whole genome shotgun (WGS) entry which is preliminary data.</text>
</comment>
<evidence type="ECO:0000313" key="3">
    <source>
        <dbReference type="Proteomes" id="UP000292884"/>
    </source>
</evidence>
<dbReference type="OrthoDB" id="5360192at2"/>
<feature type="transmembrane region" description="Helical" evidence="1">
    <location>
        <begin position="98"/>
        <end position="120"/>
    </location>
</feature>
<organism evidence="2 3">
    <name type="scientific">Pedobacter frigiditerrae</name>
    <dbReference type="NCBI Taxonomy" id="2530452"/>
    <lineage>
        <taxon>Bacteria</taxon>
        <taxon>Pseudomonadati</taxon>
        <taxon>Bacteroidota</taxon>
        <taxon>Sphingobacteriia</taxon>
        <taxon>Sphingobacteriales</taxon>
        <taxon>Sphingobacteriaceae</taxon>
        <taxon>Pedobacter</taxon>
    </lineage>
</organism>
<dbReference type="RefSeq" id="WP_131553725.1">
    <property type="nucleotide sequence ID" value="NZ_SJSK01000003.1"/>
</dbReference>
<keyword evidence="1" id="KW-0812">Transmembrane</keyword>
<evidence type="ECO:0000313" key="2">
    <source>
        <dbReference type="EMBL" id="TCC90324.1"/>
    </source>
</evidence>
<feature type="transmembrane region" description="Helical" evidence="1">
    <location>
        <begin position="32"/>
        <end position="49"/>
    </location>
</feature>
<dbReference type="Pfam" id="PF10990">
    <property type="entry name" value="DUF2809"/>
    <property type="match status" value="1"/>
</dbReference>
<sequence length="133" mass="15944">MKFTFNLFYFIWSSLLLGVEIIIGFFIRDNWIRAYFGDFLVVILLYCLIKSFSNTKVSPTLFWVLMFSYLIETLQYFRFVELIGLQHIPLANTLIGTYFSWLDMLMYTLGVCFVAIIELLRRQHQTENELKMY</sequence>
<protein>
    <submittedName>
        <fullName evidence="2">DUF2809 domain-containing protein</fullName>
    </submittedName>
</protein>
<reference evidence="2 3" key="1">
    <citation type="submission" date="2019-02" db="EMBL/GenBank/DDBJ databases">
        <title>Pedobacter sp. RP-1-13 sp. nov., isolated from Arctic soil.</title>
        <authorList>
            <person name="Dahal R.H."/>
        </authorList>
    </citation>
    <scope>NUCLEOTIDE SEQUENCE [LARGE SCALE GENOMIC DNA]</scope>
    <source>
        <strain evidence="2 3">RP-1-13</strain>
    </source>
</reference>
<dbReference type="InterPro" id="IPR021257">
    <property type="entry name" value="DUF2809"/>
</dbReference>
<feature type="transmembrane region" description="Helical" evidence="1">
    <location>
        <begin position="7"/>
        <end position="26"/>
    </location>
</feature>
<keyword evidence="1" id="KW-1133">Transmembrane helix</keyword>
<dbReference type="Proteomes" id="UP000292884">
    <property type="component" value="Unassembled WGS sequence"/>
</dbReference>
<keyword evidence="3" id="KW-1185">Reference proteome</keyword>
<evidence type="ECO:0000256" key="1">
    <source>
        <dbReference type="SAM" id="Phobius"/>
    </source>
</evidence>